<evidence type="ECO:0000256" key="1">
    <source>
        <dbReference type="SAM" id="MobiDB-lite"/>
    </source>
</evidence>
<gene>
    <name evidence="3" type="ORF">RJT34_04329</name>
</gene>
<protein>
    <recommendedName>
        <fullName evidence="2">F-box domain-containing protein</fullName>
    </recommendedName>
</protein>
<dbReference type="InterPro" id="IPR045286">
    <property type="entry name" value="FBS1-like"/>
</dbReference>
<dbReference type="Proteomes" id="UP001359559">
    <property type="component" value="Unassembled WGS sequence"/>
</dbReference>
<dbReference type="SUPFAM" id="SSF81383">
    <property type="entry name" value="F-box domain"/>
    <property type="match status" value="1"/>
</dbReference>
<organism evidence="3 4">
    <name type="scientific">Clitoria ternatea</name>
    <name type="common">Butterfly pea</name>
    <dbReference type="NCBI Taxonomy" id="43366"/>
    <lineage>
        <taxon>Eukaryota</taxon>
        <taxon>Viridiplantae</taxon>
        <taxon>Streptophyta</taxon>
        <taxon>Embryophyta</taxon>
        <taxon>Tracheophyta</taxon>
        <taxon>Spermatophyta</taxon>
        <taxon>Magnoliopsida</taxon>
        <taxon>eudicotyledons</taxon>
        <taxon>Gunneridae</taxon>
        <taxon>Pentapetalae</taxon>
        <taxon>rosids</taxon>
        <taxon>fabids</taxon>
        <taxon>Fabales</taxon>
        <taxon>Fabaceae</taxon>
        <taxon>Papilionoideae</taxon>
        <taxon>50 kb inversion clade</taxon>
        <taxon>NPAAA clade</taxon>
        <taxon>indigoferoid/millettioid clade</taxon>
        <taxon>Phaseoleae</taxon>
        <taxon>Clitoria</taxon>
    </lineage>
</organism>
<feature type="domain" description="F-box" evidence="2">
    <location>
        <begin position="189"/>
        <end position="232"/>
    </location>
</feature>
<dbReference type="EMBL" id="JAYKXN010000001">
    <property type="protein sequence ID" value="KAK7319606.1"/>
    <property type="molecule type" value="Genomic_DNA"/>
</dbReference>
<dbReference type="InterPro" id="IPR036047">
    <property type="entry name" value="F-box-like_dom_sf"/>
</dbReference>
<keyword evidence="4" id="KW-1185">Reference proteome</keyword>
<feature type="compositionally biased region" description="Basic and acidic residues" evidence="1">
    <location>
        <begin position="104"/>
        <end position="116"/>
    </location>
</feature>
<dbReference type="AlphaFoldDB" id="A0AAN9KMF0"/>
<feature type="compositionally biased region" description="Low complexity" evidence="1">
    <location>
        <begin position="117"/>
        <end position="128"/>
    </location>
</feature>
<evidence type="ECO:0000259" key="2">
    <source>
        <dbReference type="PROSITE" id="PS50181"/>
    </source>
</evidence>
<name>A0AAN9KMF0_CLITE</name>
<comment type="caution">
    <text evidence="3">The sequence shown here is derived from an EMBL/GenBank/DDBJ whole genome shotgun (WGS) entry which is preliminary data.</text>
</comment>
<dbReference type="PANTHER" id="PTHR34049:SF1">
    <property type="entry name" value="F-BOX PROTEIN SKIP27"/>
    <property type="match status" value="1"/>
</dbReference>
<proteinExistence type="predicted"/>
<feature type="region of interest" description="Disordered" evidence="1">
    <location>
        <begin position="103"/>
        <end position="128"/>
    </location>
</feature>
<sequence length="295" mass="32787">MLLLRCFFICCGPNKTRLIKIKKQKDEKTKMPSAWCKTCNQPAQNRRLPPAAYLENSVKLKPTKTLLPVGPTRLCLPTFPPLIQPPHTCTVMVHGIHASTYTERAPEATDKADQNPRHTPLSSPSSPTSPREFVIMALLGFEGYSYTRALGRKRVVVSNNVETSSIDSNSGVTPLKRMCSGKITFNCERSRLEALPLDVLIRVLCSVDHEDLEQLVHVSKVIREAAEIARRLHFEYSTPKKKTFAIRSPFDVEGSGWYDEIEPPSAPLRKSSSRLSGKNLAGVSVALFASTNEGQ</sequence>
<reference evidence="3 4" key="1">
    <citation type="submission" date="2024-01" db="EMBL/GenBank/DDBJ databases">
        <title>The genomes of 5 underutilized Papilionoideae crops provide insights into root nodulation and disease resistance.</title>
        <authorList>
            <person name="Yuan L."/>
        </authorList>
    </citation>
    <scope>NUCLEOTIDE SEQUENCE [LARGE SCALE GENOMIC DNA]</scope>
    <source>
        <strain evidence="3">LY-2023</strain>
        <tissue evidence="3">Leaf</tissue>
    </source>
</reference>
<evidence type="ECO:0000313" key="3">
    <source>
        <dbReference type="EMBL" id="KAK7319606.1"/>
    </source>
</evidence>
<accession>A0AAN9KMF0</accession>
<evidence type="ECO:0000313" key="4">
    <source>
        <dbReference type="Proteomes" id="UP001359559"/>
    </source>
</evidence>
<dbReference type="PANTHER" id="PTHR34049">
    <property type="entry name" value="F-BOX PROTEIN SKIP27"/>
    <property type="match status" value="1"/>
</dbReference>
<dbReference type="InterPro" id="IPR001810">
    <property type="entry name" value="F-box_dom"/>
</dbReference>
<dbReference type="PROSITE" id="PS50181">
    <property type="entry name" value="FBOX"/>
    <property type="match status" value="1"/>
</dbReference>